<gene>
    <name evidence="1" type="ORF">SapgrDRAFT_1325</name>
</gene>
<name>J1I3Y2_9BACT</name>
<proteinExistence type="predicted"/>
<dbReference type="Proteomes" id="UP000005113">
    <property type="component" value="Unassembled WGS sequence"/>
</dbReference>
<accession>J1I3Y2</accession>
<evidence type="ECO:0000313" key="2">
    <source>
        <dbReference type="Proteomes" id="UP000005113"/>
    </source>
</evidence>
<protein>
    <submittedName>
        <fullName evidence="1">Uncharacterized protein</fullName>
    </submittedName>
</protein>
<sequence length="152" mass="17617">MAENRISIELTTDMVEEVRQLVAQIEEKLPFLLSLTQDERASFPKLHRENEIFVEETIRAAEQHHDVLPDYIDVAEMKRDLELYQQLGRMMLRLNRLHEKVNDTIHIAGAEALATALVTNNMFQIAAKMGVDGMDRVSSDLMNYFNNEEQEQ</sequence>
<dbReference type="AlphaFoldDB" id="J1I3Y2"/>
<evidence type="ECO:0000313" key="1">
    <source>
        <dbReference type="EMBL" id="EJF53043.1"/>
    </source>
</evidence>
<organism evidence="1 2">
    <name type="scientific">Saprospira grandis DSM 2844</name>
    <dbReference type="NCBI Taxonomy" id="694433"/>
    <lineage>
        <taxon>Bacteria</taxon>
        <taxon>Pseudomonadati</taxon>
        <taxon>Bacteroidota</taxon>
        <taxon>Saprospiria</taxon>
        <taxon>Saprospirales</taxon>
        <taxon>Saprospiraceae</taxon>
        <taxon>Saprospira</taxon>
    </lineage>
</organism>
<dbReference type="HOGENOM" id="CLU_118059_0_0_10"/>
<dbReference type="RefSeq" id="WP_002658429.1">
    <property type="nucleotide sequence ID" value="NZ_JH719942.1"/>
</dbReference>
<dbReference type="OrthoDB" id="5952844at2"/>
<reference evidence="2" key="1">
    <citation type="journal article" date="2012" name="Stand. Genomic Sci.">
        <title>Permanent draft genome sequence of the gliding predator Saprospira grandis strain Sa g1 (= HR1).</title>
        <authorList>
            <person name="Mavromatis K."/>
            <person name="Chertkov O."/>
            <person name="Lapidus A."/>
            <person name="Nolan M."/>
            <person name="Lucas S."/>
            <person name="Tice H."/>
            <person name="Del Rio T.G."/>
            <person name="Cheng J.F."/>
            <person name="Han C."/>
            <person name="Tapia R."/>
            <person name="Bruce D."/>
            <person name="Goodwin L.A."/>
            <person name="Pitluck S."/>
            <person name="Huntemann M."/>
            <person name="Liolios K."/>
            <person name="Pagani I."/>
            <person name="Ivanova N."/>
            <person name="Mikhailova N."/>
            <person name="Pati A."/>
            <person name="Chen A."/>
            <person name="Palaniappan K."/>
            <person name="Land M."/>
            <person name="Brambilla E.M."/>
            <person name="Rohde M."/>
            <person name="Spring S."/>
            <person name="Goker M."/>
            <person name="Detter J.C."/>
            <person name="Bristow J."/>
            <person name="Eisen J.A."/>
            <person name="Markowitz V."/>
            <person name="Hugenholtz P."/>
            <person name="Kyrpides N.C."/>
            <person name="Klenk H.P."/>
            <person name="Woyke T."/>
        </authorList>
    </citation>
    <scope>NUCLEOTIDE SEQUENCE [LARGE SCALE GENOMIC DNA]</scope>
    <source>
        <strain evidence="2">DSM 2844</strain>
    </source>
</reference>
<dbReference type="EMBL" id="JH719942">
    <property type="protein sequence ID" value="EJF53043.1"/>
    <property type="molecule type" value="Genomic_DNA"/>
</dbReference>